<proteinExistence type="inferred from homology"/>
<sequence>MPFTATCHCGATRLEVDRLPEAVTACTCTYCSKVGGLWAYYEPGEVRVRADAEDRSYTATGINDHHFCGRCGCTTHGISPAFTEAHIGSGTLPEEKRWSINARLFDGVDLAAIPVREIDGRNLW</sequence>
<name>A0A017HMX2_9RHOB</name>
<dbReference type="STRING" id="442562.Rumeso_02747"/>
<keyword evidence="6" id="KW-1185">Reference proteome</keyword>
<comment type="caution">
    <text evidence="5">The sequence shown here is derived from an EMBL/GenBank/DDBJ whole genome shotgun (WGS) entry which is preliminary data.</text>
</comment>
<dbReference type="RefSeq" id="WP_037279252.1">
    <property type="nucleotide sequence ID" value="NZ_KK088560.1"/>
</dbReference>
<dbReference type="GO" id="GO:0016846">
    <property type="term" value="F:carbon-sulfur lyase activity"/>
    <property type="evidence" value="ECO:0007669"/>
    <property type="project" value="InterPro"/>
</dbReference>
<evidence type="ECO:0000313" key="6">
    <source>
        <dbReference type="Proteomes" id="UP000019666"/>
    </source>
</evidence>
<dbReference type="InterPro" id="IPR011057">
    <property type="entry name" value="Mss4-like_sf"/>
</dbReference>
<reference evidence="5 6" key="1">
    <citation type="submission" date="2013-02" db="EMBL/GenBank/DDBJ databases">
        <authorList>
            <person name="Fiebig A."/>
            <person name="Goeker M."/>
            <person name="Klenk H.-P.P."/>
        </authorList>
    </citation>
    <scope>NUCLEOTIDE SEQUENCE [LARGE SCALE GENOMIC DNA]</scope>
    <source>
        <strain evidence="5 6">DSM 19309</strain>
    </source>
</reference>
<keyword evidence="2" id="KW-0479">Metal-binding</keyword>
<dbReference type="SUPFAM" id="SSF51316">
    <property type="entry name" value="Mss4-like"/>
    <property type="match status" value="1"/>
</dbReference>
<accession>A0A017HMX2</accession>
<dbReference type="PROSITE" id="PS51891">
    <property type="entry name" value="CENP_V_GFA"/>
    <property type="match status" value="1"/>
</dbReference>
<dbReference type="AlphaFoldDB" id="A0A017HMX2"/>
<dbReference type="Gene3D" id="2.170.150.70">
    <property type="match status" value="1"/>
</dbReference>
<organism evidence="5 6">
    <name type="scientific">Rubellimicrobium mesophilum DSM 19309</name>
    <dbReference type="NCBI Taxonomy" id="442562"/>
    <lineage>
        <taxon>Bacteria</taxon>
        <taxon>Pseudomonadati</taxon>
        <taxon>Pseudomonadota</taxon>
        <taxon>Alphaproteobacteria</taxon>
        <taxon>Rhodobacterales</taxon>
        <taxon>Roseobacteraceae</taxon>
        <taxon>Rubellimicrobium</taxon>
    </lineage>
</organism>
<evidence type="ECO:0000256" key="2">
    <source>
        <dbReference type="ARBA" id="ARBA00022723"/>
    </source>
</evidence>
<dbReference type="GO" id="GO:0046872">
    <property type="term" value="F:metal ion binding"/>
    <property type="evidence" value="ECO:0007669"/>
    <property type="project" value="UniProtKB-KW"/>
</dbReference>
<dbReference type="Proteomes" id="UP000019666">
    <property type="component" value="Unassembled WGS sequence"/>
</dbReference>
<evidence type="ECO:0000256" key="3">
    <source>
        <dbReference type="ARBA" id="ARBA00022833"/>
    </source>
</evidence>
<dbReference type="Pfam" id="PF04828">
    <property type="entry name" value="GFA"/>
    <property type="match status" value="1"/>
</dbReference>
<dbReference type="EMBL" id="AOSK01000068">
    <property type="protein sequence ID" value="EYD75660.1"/>
    <property type="molecule type" value="Genomic_DNA"/>
</dbReference>
<keyword evidence="3" id="KW-0862">Zinc</keyword>
<dbReference type="OrthoDB" id="9807246at2"/>
<feature type="domain" description="CENP-V/GFA" evidence="4">
    <location>
        <begin position="3"/>
        <end position="119"/>
    </location>
</feature>
<evidence type="ECO:0000313" key="5">
    <source>
        <dbReference type="EMBL" id="EYD75660.1"/>
    </source>
</evidence>
<dbReference type="PANTHER" id="PTHR28620">
    <property type="entry name" value="CENTROMERE PROTEIN V"/>
    <property type="match status" value="1"/>
</dbReference>
<evidence type="ECO:0000256" key="1">
    <source>
        <dbReference type="ARBA" id="ARBA00005495"/>
    </source>
</evidence>
<dbReference type="PATRIC" id="fig|442562.3.peg.2702"/>
<dbReference type="InterPro" id="IPR052355">
    <property type="entry name" value="CENP-V-like"/>
</dbReference>
<dbReference type="InterPro" id="IPR006913">
    <property type="entry name" value="CENP-V/GFA"/>
</dbReference>
<gene>
    <name evidence="5" type="ORF">Rumeso_02747</name>
</gene>
<evidence type="ECO:0000259" key="4">
    <source>
        <dbReference type="PROSITE" id="PS51891"/>
    </source>
</evidence>
<protein>
    <recommendedName>
        <fullName evidence="4">CENP-V/GFA domain-containing protein</fullName>
    </recommendedName>
</protein>
<dbReference type="PANTHER" id="PTHR28620:SF1">
    <property type="entry name" value="CENP-V_GFA DOMAIN-CONTAINING PROTEIN"/>
    <property type="match status" value="1"/>
</dbReference>
<dbReference type="HOGENOM" id="CLU_055491_7_1_5"/>
<comment type="similarity">
    <text evidence="1">Belongs to the Gfa family.</text>
</comment>